<comment type="caution">
    <text evidence="3">The sequence shown here is derived from an EMBL/GenBank/DDBJ whole genome shotgun (WGS) entry which is preliminary data.</text>
</comment>
<gene>
    <name evidence="3" type="ORF">MNOR_LOCUS27600</name>
</gene>
<sequence length="263" mass="29056">IKIDKHLFAQLKMIFNIPIGVPVLLLCLLALLAVHSATASHILLNDTQECGFRNILVFNFSSNDVLNNTASFTVHSAEGSLMLHIFFKGMDHQLYNDTLNITHTASQLIYARNGSYHTESLNTSLPSKPWTTVTISTDESRRSLVLDEGIANFITHLTLDYPLDAIVVSGSNMSRCIDDGALWEACASSYYPLGWVILGIVVLICIGSAISVAYDVIMKKKKMPFKPKFRPPEAPKSIGKNGLKRSESRRGLFIIGNELDSTL</sequence>
<name>A0AAV2RS13_MEGNR</name>
<keyword evidence="1" id="KW-0472">Membrane</keyword>
<feature type="transmembrane region" description="Helical" evidence="1">
    <location>
        <begin position="193"/>
        <end position="217"/>
    </location>
</feature>
<feature type="non-terminal residue" evidence="3">
    <location>
        <position position="1"/>
    </location>
</feature>
<organism evidence="3 4">
    <name type="scientific">Meganyctiphanes norvegica</name>
    <name type="common">Northern krill</name>
    <name type="synonym">Thysanopoda norvegica</name>
    <dbReference type="NCBI Taxonomy" id="48144"/>
    <lineage>
        <taxon>Eukaryota</taxon>
        <taxon>Metazoa</taxon>
        <taxon>Ecdysozoa</taxon>
        <taxon>Arthropoda</taxon>
        <taxon>Crustacea</taxon>
        <taxon>Multicrustacea</taxon>
        <taxon>Malacostraca</taxon>
        <taxon>Eumalacostraca</taxon>
        <taxon>Eucarida</taxon>
        <taxon>Euphausiacea</taxon>
        <taxon>Euphausiidae</taxon>
        <taxon>Meganyctiphanes</taxon>
    </lineage>
</organism>
<keyword evidence="1" id="KW-1133">Transmembrane helix</keyword>
<protein>
    <submittedName>
        <fullName evidence="3">Uncharacterized protein</fullName>
    </submittedName>
</protein>
<feature type="signal peptide" evidence="2">
    <location>
        <begin position="1"/>
        <end position="39"/>
    </location>
</feature>
<evidence type="ECO:0000256" key="2">
    <source>
        <dbReference type="SAM" id="SignalP"/>
    </source>
</evidence>
<evidence type="ECO:0000313" key="4">
    <source>
        <dbReference type="Proteomes" id="UP001497623"/>
    </source>
</evidence>
<evidence type="ECO:0000256" key="1">
    <source>
        <dbReference type="SAM" id="Phobius"/>
    </source>
</evidence>
<proteinExistence type="predicted"/>
<feature type="chain" id="PRO_5043472354" evidence="2">
    <location>
        <begin position="40"/>
        <end position="263"/>
    </location>
</feature>
<dbReference type="Proteomes" id="UP001497623">
    <property type="component" value="Unassembled WGS sequence"/>
</dbReference>
<accession>A0AAV2RS13</accession>
<keyword evidence="1" id="KW-0812">Transmembrane</keyword>
<reference evidence="3 4" key="1">
    <citation type="submission" date="2024-05" db="EMBL/GenBank/DDBJ databases">
        <authorList>
            <person name="Wallberg A."/>
        </authorList>
    </citation>
    <scope>NUCLEOTIDE SEQUENCE [LARGE SCALE GENOMIC DNA]</scope>
</reference>
<keyword evidence="2" id="KW-0732">Signal</keyword>
<keyword evidence="4" id="KW-1185">Reference proteome</keyword>
<dbReference type="EMBL" id="CAXKWB010029317">
    <property type="protein sequence ID" value="CAL4135364.1"/>
    <property type="molecule type" value="Genomic_DNA"/>
</dbReference>
<evidence type="ECO:0000313" key="3">
    <source>
        <dbReference type="EMBL" id="CAL4135364.1"/>
    </source>
</evidence>
<dbReference type="AlphaFoldDB" id="A0AAV2RS13"/>